<keyword evidence="7" id="KW-1185">Reference proteome</keyword>
<feature type="binding site" evidence="4">
    <location>
        <position position="270"/>
    </location>
    <ligand>
        <name>S-adenosyl-L-methionine</name>
        <dbReference type="ChEBI" id="CHEBI:59789"/>
    </ligand>
</feature>
<protein>
    <submittedName>
        <fullName evidence="6">(Uracil-5)-methyltransferase</fullName>
    </submittedName>
</protein>
<keyword evidence="3 4" id="KW-0949">S-adenosyl-L-methionine</keyword>
<dbReference type="STRING" id="682795.AciX8_4630"/>
<dbReference type="SUPFAM" id="SSF53335">
    <property type="entry name" value="S-adenosyl-L-methionine-dependent methyltransferases"/>
    <property type="match status" value="1"/>
</dbReference>
<feature type="binding site" evidence="4">
    <location>
        <position position="364"/>
    </location>
    <ligand>
        <name>S-adenosyl-L-methionine</name>
        <dbReference type="ChEBI" id="CHEBI:59789"/>
    </ligand>
</feature>
<dbReference type="InterPro" id="IPR010280">
    <property type="entry name" value="U5_MeTrfase_fam"/>
</dbReference>
<proteinExistence type="inferred from homology"/>
<dbReference type="Gene3D" id="3.40.50.150">
    <property type="entry name" value="Vaccinia Virus protein VP39"/>
    <property type="match status" value="1"/>
</dbReference>
<dbReference type="Gene3D" id="2.40.50.1070">
    <property type="match status" value="1"/>
</dbReference>
<keyword evidence="2 4" id="KW-0808">Transferase</keyword>
<dbReference type="Gene3D" id="2.40.50.140">
    <property type="entry name" value="Nucleic acid-binding proteins"/>
    <property type="match status" value="1"/>
</dbReference>
<dbReference type="EMBL" id="CP003130">
    <property type="protein sequence ID" value="AEU38900.1"/>
    <property type="molecule type" value="Genomic_DNA"/>
</dbReference>
<comment type="similarity">
    <text evidence="4">Belongs to the class I-like SAM-binding methyltransferase superfamily. RNA M5U methyltransferase family.</text>
</comment>
<dbReference type="PANTHER" id="PTHR11061:SF30">
    <property type="entry name" value="TRNA (URACIL(54)-C(5))-METHYLTRANSFERASE"/>
    <property type="match status" value="1"/>
</dbReference>
<evidence type="ECO:0000256" key="2">
    <source>
        <dbReference type="ARBA" id="ARBA00022679"/>
    </source>
</evidence>
<dbReference type="AlphaFoldDB" id="G8NWL3"/>
<dbReference type="PROSITE" id="PS51687">
    <property type="entry name" value="SAM_MT_RNA_M5U"/>
    <property type="match status" value="1"/>
</dbReference>
<dbReference type="InterPro" id="IPR029063">
    <property type="entry name" value="SAM-dependent_MTases_sf"/>
</dbReference>
<feature type="binding site" evidence="4">
    <location>
        <position position="296"/>
    </location>
    <ligand>
        <name>S-adenosyl-L-methionine</name>
        <dbReference type="ChEBI" id="CHEBI:59789"/>
    </ligand>
</feature>
<evidence type="ECO:0000313" key="7">
    <source>
        <dbReference type="Proteomes" id="UP000007113"/>
    </source>
</evidence>
<dbReference type="RefSeq" id="WP_014267771.1">
    <property type="nucleotide sequence ID" value="NC_016631.1"/>
</dbReference>
<dbReference type="InterPro" id="IPR030391">
    <property type="entry name" value="MeTrfase_TrmA_CS"/>
</dbReference>
<name>G8NWL3_GRAMM</name>
<evidence type="ECO:0000256" key="4">
    <source>
        <dbReference type="PROSITE-ProRule" id="PRU01024"/>
    </source>
</evidence>
<reference evidence="6 7" key="1">
    <citation type="submission" date="2011-11" db="EMBL/GenBank/DDBJ databases">
        <title>Complete sequence of Granulicella mallensis MP5ACTX8.</title>
        <authorList>
            <consortium name="US DOE Joint Genome Institute"/>
            <person name="Lucas S."/>
            <person name="Copeland A."/>
            <person name="Lapidus A."/>
            <person name="Cheng J.-F."/>
            <person name="Goodwin L."/>
            <person name="Pitluck S."/>
            <person name="Peters L."/>
            <person name="Lu M."/>
            <person name="Detter J.C."/>
            <person name="Han C."/>
            <person name="Tapia R."/>
            <person name="Land M."/>
            <person name="Hauser L."/>
            <person name="Kyrpides N."/>
            <person name="Ivanova N."/>
            <person name="Mikhailova N."/>
            <person name="Pagani I."/>
            <person name="Rawat S."/>
            <person name="Mannisto M."/>
            <person name="Haggblom M."/>
            <person name="Woyke T."/>
        </authorList>
    </citation>
    <scope>NUCLEOTIDE SEQUENCE [LARGE SCALE GENOMIC DNA]</scope>
    <source>
        <strain evidence="7">ATCC BAA-1857 / DSM 23137 / MP5ACTX8</strain>
    </source>
</reference>
<evidence type="ECO:0000256" key="3">
    <source>
        <dbReference type="ARBA" id="ARBA00022691"/>
    </source>
</evidence>
<dbReference type="KEGG" id="gma:AciX8_4630"/>
<dbReference type="HOGENOM" id="CLU_014689_7_2_0"/>
<dbReference type="PROSITE" id="PS01230">
    <property type="entry name" value="TRMA_1"/>
    <property type="match status" value="1"/>
</dbReference>
<dbReference type="GO" id="GO:0070041">
    <property type="term" value="F:rRNA (uridine-C5-)-methyltransferase activity"/>
    <property type="evidence" value="ECO:0007669"/>
    <property type="project" value="TreeGrafter"/>
</dbReference>
<evidence type="ECO:0000256" key="5">
    <source>
        <dbReference type="PROSITE-ProRule" id="PRU10015"/>
    </source>
</evidence>
<evidence type="ECO:0000256" key="1">
    <source>
        <dbReference type="ARBA" id="ARBA00022603"/>
    </source>
</evidence>
<dbReference type="PANTHER" id="PTHR11061">
    <property type="entry name" value="RNA M5U METHYLTRANSFERASE"/>
    <property type="match status" value="1"/>
</dbReference>
<dbReference type="Pfam" id="PF05958">
    <property type="entry name" value="tRNA_U5-meth_tr"/>
    <property type="match status" value="1"/>
</dbReference>
<feature type="active site" description="Nucleophile" evidence="4">
    <location>
        <position position="391"/>
    </location>
</feature>
<dbReference type="Proteomes" id="UP000007113">
    <property type="component" value="Chromosome"/>
</dbReference>
<dbReference type="InterPro" id="IPR012340">
    <property type="entry name" value="NA-bd_OB-fold"/>
</dbReference>
<dbReference type="eggNOG" id="COG2265">
    <property type="taxonomic scope" value="Bacteria"/>
</dbReference>
<dbReference type="PROSITE" id="PS01231">
    <property type="entry name" value="TRMA_2"/>
    <property type="match status" value="1"/>
</dbReference>
<gene>
    <name evidence="6" type="ordered locus">AciX8_4630</name>
</gene>
<sequence>MAETVRIERAVYGGAGLAHRISGAVAFVPFVLPEELVEIDAPSGANEAALQRVIEPAPTRIEPPCPHFGRCGGCQYQHAEYATQVEIKRDILRETMQRAGVNTLPEIASHTGEPWGYRNRVRFRLGKVEGLFRVGYSVRGTNAFLPITQCPIAAPLLWKAAVALLQLSENNIEAKLWLEAANEVEFFCNADLSRLQMTLLCARAKPAKKNSFARLCEALQQGVPELSGAGVLTGDARGGNTNFTEGWGIAGLAYRVADENYWVSRGGFFQVNRFLVEKLLPLVCVGRSGDIAWDLFAGVGLFSRVLARSFAQVTAVEANPSAANDLRISLGKLGSQHRSVQASTLEFLRGAVVQRERPALIVLDPPRAGAGVEACELLLKLAAPAVVYVSCDPTTLARDLVVLQRDYRIAEIHLVDLFPQTFHLETVVMLARR</sequence>
<dbReference type="GO" id="GO:0070475">
    <property type="term" value="P:rRNA base methylation"/>
    <property type="evidence" value="ECO:0007669"/>
    <property type="project" value="TreeGrafter"/>
</dbReference>
<keyword evidence="1 4" id="KW-0489">Methyltransferase</keyword>
<feature type="active site" evidence="5">
    <location>
        <position position="391"/>
    </location>
</feature>
<dbReference type="InterPro" id="IPR030390">
    <property type="entry name" value="MeTrfase_TrmA_AS"/>
</dbReference>
<dbReference type="NCBIfam" id="TIGR00479">
    <property type="entry name" value="rumA"/>
    <property type="match status" value="1"/>
</dbReference>
<organism evidence="6 7">
    <name type="scientific">Granulicella mallensis (strain ATCC BAA-1857 / DSM 23137 / MP5ACTX8)</name>
    <dbReference type="NCBI Taxonomy" id="682795"/>
    <lineage>
        <taxon>Bacteria</taxon>
        <taxon>Pseudomonadati</taxon>
        <taxon>Acidobacteriota</taxon>
        <taxon>Terriglobia</taxon>
        <taxon>Terriglobales</taxon>
        <taxon>Acidobacteriaceae</taxon>
        <taxon>Granulicella</taxon>
    </lineage>
</organism>
<evidence type="ECO:0000313" key="6">
    <source>
        <dbReference type="EMBL" id="AEU38900.1"/>
    </source>
</evidence>
<feature type="binding site" evidence="4">
    <location>
        <position position="317"/>
    </location>
    <ligand>
        <name>S-adenosyl-L-methionine</name>
        <dbReference type="ChEBI" id="CHEBI:59789"/>
    </ligand>
</feature>
<accession>G8NWL3</accession>
<dbReference type="OrthoDB" id="9804590at2"/>